<dbReference type="EMBL" id="RBRA01000136">
    <property type="protein sequence ID" value="RMQ24463.1"/>
    <property type="molecule type" value="Genomic_DNA"/>
</dbReference>
<evidence type="ECO:0000313" key="2">
    <source>
        <dbReference type="EMBL" id="RMQ24463.1"/>
    </source>
</evidence>
<dbReference type="EMBL" id="RBQG01000290">
    <property type="protein sequence ID" value="RMP08142.1"/>
    <property type="molecule type" value="Genomic_DNA"/>
</dbReference>
<protein>
    <submittedName>
        <fullName evidence="1">Uncharacterized protein</fullName>
    </submittedName>
</protein>
<comment type="caution">
    <text evidence="1">The sequence shown here is derived from an EMBL/GenBank/DDBJ whole genome shotgun (WGS) entry which is preliminary data.</text>
</comment>
<dbReference type="Proteomes" id="UP000267908">
    <property type="component" value="Unassembled WGS sequence"/>
</dbReference>
<accession>A0A0P9PUL4</accession>
<evidence type="ECO:0000313" key="1">
    <source>
        <dbReference type="EMBL" id="RMP08142.1"/>
    </source>
</evidence>
<name>A0A0P9PUL4_9PSED</name>
<dbReference type="Proteomes" id="UP000269044">
    <property type="component" value="Unassembled WGS sequence"/>
</dbReference>
<proteinExistence type="predicted"/>
<evidence type="ECO:0000313" key="3">
    <source>
        <dbReference type="Proteomes" id="UP000267908"/>
    </source>
</evidence>
<dbReference type="AlphaFoldDB" id="A0A0P9PUL4"/>
<evidence type="ECO:0000313" key="4">
    <source>
        <dbReference type="Proteomes" id="UP000269044"/>
    </source>
</evidence>
<organism evidence="1 3">
    <name type="scientific">Pseudomonas syringae pv. delphinii</name>
    <dbReference type="NCBI Taxonomy" id="192088"/>
    <lineage>
        <taxon>Bacteria</taxon>
        <taxon>Pseudomonadati</taxon>
        <taxon>Pseudomonadota</taxon>
        <taxon>Gammaproteobacteria</taxon>
        <taxon>Pseudomonadales</taxon>
        <taxon>Pseudomonadaceae</taxon>
        <taxon>Pseudomonas</taxon>
    </lineage>
</organism>
<reference evidence="3 4" key="1">
    <citation type="submission" date="2018-08" db="EMBL/GenBank/DDBJ databases">
        <title>Recombination of ecologically and evolutionarily significant loci maintains genetic cohesion in the Pseudomonas syringae species complex.</title>
        <authorList>
            <person name="Dillon M."/>
            <person name="Thakur S."/>
            <person name="Almeida R.N.D."/>
            <person name="Weir B.S."/>
            <person name="Guttman D.S."/>
        </authorList>
    </citation>
    <scope>NUCLEOTIDE SEQUENCE [LARGE SCALE GENOMIC DNA]</scope>
    <source>
        <strain evidence="2 4">ICMP 13052</strain>
        <strain evidence="1 3">ICMP 4330</strain>
    </source>
</reference>
<gene>
    <name evidence="2" type="ORF">ALQ08_101530</name>
    <name evidence="1" type="ORF">ALQ28_101414</name>
</gene>
<sequence length="207" mass="24312">MMSQFYAIRLMIRRPSGLDSSIFRLASVVCKWRGYNAPLQQGRATIYMRWKDIRVGDRTFSMAHLQPFDLAFDVAHEQVTVKFEFGLHCFTDDKGNGHLIHYRGERRYFCSERYHCSTQLVEYIQKRFFQGLAVPFYTESSQRYFCLDLHDYAIFFSISKPQGTTNLLKLRIISAYEVATWGRPALPRGKPHNIRYILEMRNAGKSI</sequence>